<reference evidence="7 8" key="1">
    <citation type="journal article" date="2019" name="Nat. Ecol. Evol.">
        <title>Megaphylogeny resolves global patterns of mushroom evolution.</title>
        <authorList>
            <person name="Varga T."/>
            <person name="Krizsan K."/>
            <person name="Foldi C."/>
            <person name="Dima B."/>
            <person name="Sanchez-Garcia M."/>
            <person name="Sanchez-Ramirez S."/>
            <person name="Szollosi G.J."/>
            <person name="Szarkandi J.G."/>
            <person name="Papp V."/>
            <person name="Albert L."/>
            <person name="Andreopoulos W."/>
            <person name="Angelini C."/>
            <person name="Antonin V."/>
            <person name="Barry K.W."/>
            <person name="Bougher N.L."/>
            <person name="Buchanan P."/>
            <person name="Buyck B."/>
            <person name="Bense V."/>
            <person name="Catcheside P."/>
            <person name="Chovatia M."/>
            <person name="Cooper J."/>
            <person name="Damon W."/>
            <person name="Desjardin D."/>
            <person name="Finy P."/>
            <person name="Geml J."/>
            <person name="Haridas S."/>
            <person name="Hughes K."/>
            <person name="Justo A."/>
            <person name="Karasinski D."/>
            <person name="Kautmanova I."/>
            <person name="Kiss B."/>
            <person name="Kocsube S."/>
            <person name="Kotiranta H."/>
            <person name="LaButti K.M."/>
            <person name="Lechner B.E."/>
            <person name="Liimatainen K."/>
            <person name="Lipzen A."/>
            <person name="Lukacs Z."/>
            <person name="Mihaltcheva S."/>
            <person name="Morgado L.N."/>
            <person name="Niskanen T."/>
            <person name="Noordeloos M.E."/>
            <person name="Ohm R.A."/>
            <person name="Ortiz-Santana B."/>
            <person name="Ovrebo C."/>
            <person name="Racz N."/>
            <person name="Riley R."/>
            <person name="Savchenko A."/>
            <person name="Shiryaev A."/>
            <person name="Soop K."/>
            <person name="Spirin V."/>
            <person name="Szebenyi C."/>
            <person name="Tomsovsky M."/>
            <person name="Tulloss R.E."/>
            <person name="Uehling J."/>
            <person name="Grigoriev I.V."/>
            <person name="Vagvolgyi C."/>
            <person name="Papp T."/>
            <person name="Martin F.M."/>
            <person name="Miettinen O."/>
            <person name="Hibbett D.S."/>
            <person name="Nagy L.G."/>
        </authorList>
    </citation>
    <scope>NUCLEOTIDE SEQUENCE [LARGE SCALE GENOMIC DNA]</scope>
    <source>
        <strain evidence="7 8">CBS 309.79</strain>
    </source>
</reference>
<dbReference type="GO" id="GO:0008841">
    <property type="term" value="F:dihydrofolate synthase activity"/>
    <property type="evidence" value="ECO:0007669"/>
    <property type="project" value="TreeGrafter"/>
</dbReference>
<dbReference type="UniPathway" id="UPA00850"/>
<name>A0A5C3QIV4_9AGAR</name>
<evidence type="ECO:0000256" key="4">
    <source>
        <dbReference type="ARBA" id="ARBA00022741"/>
    </source>
</evidence>
<dbReference type="GO" id="GO:0004326">
    <property type="term" value="F:tetrahydrofolylpolyglutamate synthase activity"/>
    <property type="evidence" value="ECO:0007669"/>
    <property type="project" value="InterPro"/>
</dbReference>
<organism evidence="7 8">
    <name type="scientific">Pterulicium gracile</name>
    <dbReference type="NCBI Taxonomy" id="1884261"/>
    <lineage>
        <taxon>Eukaryota</taxon>
        <taxon>Fungi</taxon>
        <taxon>Dikarya</taxon>
        <taxon>Basidiomycota</taxon>
        <taxon>Agaricomycotina</taxon>
        <taxon>Agaricomycetes</taxon>
        <taxon>Agaricomycetidae</taxon>
        <taxon>Agaricales</taxon>
        <taxon>Pleurotineae</taxon>
        <taxon>Pterulaceae</taxon>
        <taxon>Pterulicium</taxon>
    </lineage>
</organism>
<dbReference type="SUPFAM" id="SSF53623">
    <property type="entry name" value="MurD-like peptide ligases, catalytic domain"/>
    <property type="match status" value="1"/>
</dbReference>
<dbReference type="PANTHER" id="PTHR11136:SF0">
    <property type="entry name" value="DIHYDROFOLATE SYNTHETASE-RELATED"/>
    <property type="match status" value="1"/>
</dbReference>
<dbReference type="AlphaFoldDB" id="A0A5C3QIV4"/>
<dbReference type="SUPFAM" id="SSF53244">
    <property type="entry name" value="MurD-like peptide ligases, peptide-binding domain"/>
    <property type="match status" value="1"/>
</dbReference>
<evidence type="ECO:0000256" key="2">
    <source>
        <dbReference type="ARBA" id="ARBA00022598"/>
    </source>
</evidence>
<evidence type="ECO:0000256" key="3">
    <source>
        <dbReference type="ARBA" id="ARBA00022723"/>
    </source>
</evidence>
<dbReference type="Proteomes" id="UP000305067">
    <property type="component" value="Unassembled WGS sequence"/>
</dbReference>
<sequence>MSATVRLGLERISTLASHLPKFTRPTCHIAGTNGKGSVAAILSSILLESSLSVGRYNSPHLVEVHDCIAVNGESISYDAYKKARDVVEEADRKHTCGASSFELLTMTALIAFEQARVDIVVLEVGMGGRLDATNCIPDPVVLVSALTSVDLDHQRFLGSTTAAITREKAAIARNQVPFVLGAQKHSDVGLVARETVEKLGGIFLNAPRVHHHHRDNESSLDVSALLSGEGGATPSQSIRFSILPFPQAIEAALPLPGDHQLDNMGIAAGIISSLLTSPRPGLPFDLASKITPTSVATGIQKTRWPGRLSFHAIRSLSLEETLPKMVLADGAHNRASANTLSAYVHQLLCNLPADSHINLTYLLALSHSPPKTPIDTLTPLLAAPHPSHIRVHVRVACLPFSPPAGMPWVTPVPPADLARCVEQLAPNMRQSDVYLPGSEDPRSSLHDALRWAHRQGTSGSGQQCFDLVVVAGSLYLVADFYRLLAEEGLEDGLRGTKG</sequence>
<dbReference type="GO" id="GO:0005829">
    <property type="term" value="C:cytosol"/>
    <property type="evidence" value="ECO:0007669"/>
    <property type="project" value="TreeGrafter"/>
</dbReference>
<comment type="similarity">
    <text evidence="1">Belongs to the folylpolyglutamate synthase family.</text>
</comment>
<keyword evidence="5" id="KW-0067">ATP-binding</keyword>
<dbReference type="STRING" id="1884261.A0A5C3QIV4"/>
<keyword evidence="3" id="KW-0479">Metal-binding</keyword>
<keyword evidence="6" id="KW-0460">Magnesium</keyword>
<evidence type="ECO:0000256" key="1">
    <source>
        <dbReference type="ARBA" id="ARBA00008276"/>
    </source>
</evidence>
<dbReference type="InterPro" id="IPR036565">
    <property type="entry name" value="Mur-like_cat_sf"/>
</dbReference>
<keyword evidence="4" id="KW-0547">Nucleotide-binding</keyword>
<proteinExistence type="inferred from homology"/>
<evidence type="ECO:0000313" key="8">
    <source>
        <dbReference type="Proteomes" id="UP000305067"/>
    </source>
</evidence>
<dbReference type="EMBL" id="ML178824">
    <property type="protein sequence ID" value="TFL01682.1"/>
    <property type="molecule type" value="Genomic_DNA"/>
</dbReference>
<dbReference type="NCBIfam" id="TIGR01499">
    <property type="entry name" value="folC"/>
    <property type="match status" value="1"/>
</dbReference>
<evidence type="ECO:0000313" key="7">
    <source>
        <dbReference type="EMBL" id="TFL01682.1"/>
    </source>
</evidence>
<dbReference type="OrthoDB" id="5212574at2759"/>
<dbReference type="GO" id="GO:0046872">
    <property type="term" value="F:metal ion binding"/>
    <property type="evidence" value="ECO:0007669"/>
    <property type="project" value="UniProtKB-KW"/>
</dbReference>
<dbReference type="Gene3D" id="3.90.190.20">
    <property type="entry name" value="Mur ligase, C-terminal domain"/>
    <property type="match status" value="1"/>
</dbReference>
<keyword evidence="2 7" id="KW-0436">Ligase</keyword>
<dbReference type="GO" id="GO:0005524">
    <property type="term" value="F:ATP binding"/>
    <property type="evidence" value="ECO:0007669"/>
    <property type="project" value="UniProtKB-KW"/>
</dbReference>
<dbReference type="InterPro" id="IPR036615">
    <property type="entry name" value="Mur_ligase_C_dom_sf"/>
</dbReference>
<protein>
    <submittedName>
        <fullName evidence="7">Mur ligase</fullName>
    </submittedName>
</protein>
<dbReference type="Gene3D" id="3.40.1190.10">
    <property type="entry name" value="Mur-like, catalytic domain"/>
    <property type="match status" value="1"/>
</dbReference>
<dbReference type="InterPro" id="IPR001645">
    <property type="entry name" value="Folylpolyglutamate_synth"/>
</dbReference>
<accession>A0A5C3QIV4</accession>
<dbReference type="PANTHER" id="PTHR11136">
    <property type="entry name" value="FOLYLPOLYGLUTAMATE SYNTHASE-RELATED"/>
    <property type="match status" value="1"/>
</dbReference>
<keyword evidence="8" id="KW-1185">Reference proteome</keyword>
<evidence type="ECO:0000256" key="5">
    <source>
        <dbReference type="ARBA" id="ARBA00022840"/>
    </source>
</evidence>
<evidence type="ECO:0000256" key="6">
    <source>
        <dbReference type="ARBA" id="ARBA00022842"/>
    </source>
</evidence>
<gene>
    <name evidence="7" type="ORF">BDV98DRAFT_567350</name>
</gene>
<dbReference type="GO" id="GO:0005739">
    <property type="term" value="C:mitochondrion"/>
    <property type="evidence" value="ECO:0007669"/>
    <property type="project" value="TreeGrafter"/>
</dbReference>